<dbReference type="EMBL" id="MSPT01000019">
    <property type="protein sequence ID" value="ONK25987.1"/>
    <property type="molecule type" value="Genomic_DNA"/>
</dbReference>
<evidence type="ECO:0000313" key="3">
    <source>
        <dbReference type="Proteomes" id="UP000188600"/>
    </source>
</evidence>
<gene>
    <name evidence="2" type="ORF">BVE84_09405</name>
    <name evidence="1" type="ORF">BVE86_08580</name>
</gene>
<name>A0AB36JRN0_9STRE</name>
<accession>A0AB36JRN0</accession>
<comment type="caution">
    <text evidence="1">The sequence shown here is derived from an EMBL/GenBank/DDBJ whole genome shotgun (WGS) entry which is preliminary data.</text>
</comment>
<dbReference type="Proteomes" id="UP000188946">
    <property type="component" value="Unassembled WGS sequence"/>
</dbReference>
<keyword evidence="4" id="KW-1185">Reference proteome</keyword>
<protein>
    <submittedName>
        <fullName evidence="1">Uncharacterized protein</fullName>
    </submittedName>
</protein>
<evidence type="ECO:0000313" key="1">
    <source>
        <dbReference type="EMBL" id="ONK25987.1"/>
    </source>
</evidence>
<dbReference type="Proteomes" id="UP000188600">
    <property type="component" value="Unassembled WGS sequence"/>
</dbReference>
<reference evidence="3 4" key="1">
    <citation type="submission" date="2016-12" db="EMBL/GenBank/DDBJ databases">
        <authorList>
            <person name="Gulvik C.A."/>
        </authorList>
    </citation>
    <scope>NUCLEOTIDE SEQUENCE [LARGE SCALE GENOMIC DNA]</scope>
    <source>
        <strain evidence="2 4">12-5202</strain>
        <strain evidence="1 3">12-5291</strain>
    </source>
</reference>
<evidence type="ECO:0000313" key="2">
    <source>
        <dbReference type="EMBL" id="ONK26384.1"/>
    </source>
</evidence>
<dbReference type="EMBL" id="MSPR01000023">
    <property type="protein sequence ID" value="ONK26384.1"/>
    <property type="molecule type" value="Genomic_DNA"/>
</dbReference>
<organism evidence="1 3">
    <name type="scientific">Streptococcus azizii</name>
    <dbReference type="NCBI Taxonomy" id="1579424"/>
    <lineage>
        <taxon>Bacteria</taxon>
        <taxon>Bacillati</taxon>
        <taxon>Bacillota</taxon>
        <taxon>Bacilli</taxon>
        <taxon>Lactobacillales</taxon>
        <taxon>Streptococcaceae</taxon>
        <taxon>Streptococcus</taxon>
    </lineage>
</organism>
<proteinExistence type="predicted"/>
<sequence>MDFEEQIQELQQQLPSQRQLLIGNAPIPYAKGIYFDSDIKKWCIYENGERIGVPGNQLILWRTDTEEEIKEIFIESVKSEIKRYQNSKMR</sequence>
<dbReference type="AlphaFoldDB" id="A0AB36JRN0"/>
<dbReference type="RefSeq" id="WP_076996757.1">
    <property type="nucleotide sequence ID" value="NZ_MSPR01000023.1"/>
</dbReference>
<evidence type="ECO:0000313" key="4">
    <source>
        <dbReference type="Proteomes" id="UP000188946"/>
    </source>
</evidence>